<dbReference type="EMBL" id="CAEZZG010000002">
    <property type="protein sequence ID" value="CAB4746693.1"/>
    <property type="molecule type" value="Genomic_DNA"/>
</dbReference>
<sequence>MKMQKLGKRISSGIKSESGTVESALVLIPTVLLFLSVLQIAASVLGRGVAVNLIQGEVSREALLGSSQLSQSTDSLGTDLSRIQLPGGGAIIIGSKEITIPRLTPLIISQDKFLTSGIAIDEN</sequence>
<dbReference type="AlphaFoldDB" id="A0A6J6TIW6"/>
<proteinExistence type="predicted"/>
<name>A0A6J6TIW6_9ZZZZ</name>
<gene>
    <name evidence="1" type="ORF">UFOPK2844_00166</name>
</gene>
<accession>A0A6J6TIW6</accession>
<protein>
    <submittedName>
        <fullName evidence="1">Unannotated protein</fullName>
    </submittedName>
</protein>
<organism evidence="1">
    <name type="scientific">freshwater metagenome</name>
    <dbReference type="NCBI Taxonomy" id="449393"/>
    <lineage>
        <taxon>unclassified sequences</taxon>
        <taxon>metagenomes</taxon>
        <taxon>ecological metagenomes</taxon>
    </lineage>
</organism>
<reference evidence="1" key="1">
    <citation type="submission" date="2020-05" db="EMBL/GenBank/DDBJ databases">
        <authorList>
            <person name="Chiriac C."/>
            <person name="Salcher M."/>
            <person name="Ghai R."/>
            <person name="Kavagutti S V."/>
        </authorList>
    </citation>
    <scope>NUCLEOTIDE SEQUENCE</scope>
</reference>
<evidence type="ECO:0000313" key="1">
    <source>
        <dbReference type="EMBL" id="CAB4746693.1"/>
    </source>
</evidence>